<organism evidence="2 3">
    <name type="scientific">Mesorhizobium kowhaii</name>
    <dbReference type="NCBI Taxonomy" id="1300272"/>
    <lineage>
        <taxon>Bacteria</taxon>
        <taxon>Pseudomonadati</taxon>
        <taxon>Pseudomonadota</taxon>
        <taxon>Alphaproteobacteria</taxon>
        <taxon>Hyphomicrobiales</taxon>
        <taxon>Phyllobacteriaceae</taxon>
        <taxon>Mesorhizobium</taxon>
    </lineage>
</organism>
<evidence type="ECO:0000259" key="1">
    <source>
        <dbReference type="SMART" id="SM00530"/>
    </source>
</evidence>
<evidence type="ECO:0000313" key="2">
    <source>
        <dbReference type="EMBL" id="PZV39865.1"/>
    </source>
</evidence>
<proteinExistence type="predicted"/>
<dbReference type="Pfam" id="PF17765">
    <property type="entry name" value="MLTR_LBD"/>
    <property type="match status" value="1"/>
</dbReference>
<keyword evidence="3" id="KW-1185">Reference proteome</keyword>
<dbReference type="OrthoDB" id="5346389at2"/>
<dbReference type="PANTHER" id="PTHR35010">
    <property type="entry name" value="BLL4672 PROTEIN-RELATED"/>
    <property type="match status" value="1"/>
</dbReference>
<sequence>MESQPRSAPTHSAEDSRRRELGAFLRSRRERLTPSATGIATGLRRRTPGLRREEVAMIAGVGTTWYTWLEQGREVRPSVEVLTALCEALRLDAAEKQHLFILAGRQQPERRAVAPEKVDGPLLHMLQCLVLQPAYVVGRRWDVLAWNPAAVAVFGDYGLLEGDARNIVHMVFTNPHHRRLLVDWEQLARIVLASFRAASARYVGDPDFERLIELMTRSSPEFRAWWPQRDVAHRLSGVKHVRHPSAGAMTFEHMSLSVGDGSDMKLIVYTPLAEQNSIAKLQTLLDALPAERRSA</sequence>
<protein>
    <submittedName>
        <fullName evidence="2">Transcriptional regulator</fullName>
    </submittedName>
</protein>
<dbReference type="Gene3D" id="1.10.260.40">
    <property type="entry name" value="lambda repressor-like DNA-binding domains"/>
    <property type="match status" value="1"/>
</dbReference>
<dbReference type="Proteomes" id="UP000248616">
    <property type="component" value="Unassembled WGS sequence"/>
</dbReference>
<accession>A0A2W7C9N9</accession>
<dbReference type="InterPro" id="IPR001387">
    <property type="entry name" value="Cro/C1-type_HTH"/>
</dbReference>
<dbReference type="GO" id="GO:0003677">
    <property type="term" value="F:DNA binding"/>
    <property type="evidence" value="ECO:0007669"/>
    <property type="project" value="InterPro"/>
</dbReference>
<dbReference type="InterPro" id="IPR041413">
    <property type="entry name" value="MLTR_LBD"/>
</dbReference>
<dbReference type="InterPro" id="IPR010982">
    <property type="entry name" value="Lambda_DNA-bd_dom_sf"/>
</dbReference>
<dbReference type="Gene3D" id="3.30.450.180">
    <property type="match status" value="1"/>
</dbReference>
<dbReference type="AlphaFoldDB" id="A0A2W7C9N9"/>
<dbReference type="CDD" id="cd00093">
    <property type="entry name" value="HTH_XRE"/>
    <property type="match status" value="1"/>
</dbReference>
<dbReference type="SMART" id="SM00530">
    <property type="entry name" value="HTH_XRE"/>
    <property type="match status" value="1"/>
</dbReference>
<reference evidence="3" key="1">
    <citation type="submission" date="2017-03" db="EMBL/GenBank/DDBJ databases">
        <authorList>
            <person name="Safronova V.I."/>
            <person name="Sazanova A.L."/>
            <person name="Chirak E.R."/>
        </authorList>
    </citation>
    <scope>NUCLEOTIDE SEQUENCE [LARGE SCALE GENOMIC DNA]</scope>
    <source>
        <strain evidence="3">Ach-343</strain>
    </source>
</reference>
<evidence type="ECO:0000313" key="3">
    <source>
        <dbReference type="Proteomes" id="UP000248616"/>
    </source>
</evidence>
<gene>
    <name evidence="2" type="ORF">B5V02_08105</name>
</gene>
<dbReference type="RefSeq" id="WP_111543605.1">
    <property type="nucleotide sequence ID" value="NZ_MZXV01000013.1"/>
</dbReference>
<comment type="caution">
    <text evidence="2">The sequence shown here is derived from an EMBL/GenBank/DDBJ whole genome shotgun (WGS) entry which is preliminary data.</text>
</comment>
<dbReference type="EMBL" id="MZXV01000013">
    <property type="protein sequence ID" value="PZV39865.1"/>
    <property type="molecule type" value="Genomic_DNA"/>
</dbReference>
<feature type="domain" description="HTH cro/C1-type" evidence="1">
    <location>
        <begin position="24"/>
        <end position="96"/>
    </location>
</feature>
<name>A0A2W7C9N9_9HYPH</name>
<dbReference type="SUPFAM" id="SSF47413">
    <property type="entry name" value="lambda repressor-like DNA-binding domains"/>
    <property type="match status" value="1"/>
</dbReference>
<dbReference type="Pfam" id="PF13560">
    <property type="entry name" value="HTH_31"/>
    <property type="match status" value="1"/>
</dbReference>